<dbReference type="InterPro" id="IPR013984">
    <property type="entry name" value="Ald_Fedxn_OxRdtase_dom2"/>
</dbReference>
<evidence type="ECO:0000256" key="7">
    <source>
        <dbReference type="ARBA" id="ARBA00023014"/>
    </source>
</evidence>
<dbReference type="Proteomes" id="UP000013520">
    <property type="component" value="Chromosome"/>
</dbReference>
<gene>
    <name evidence="10" type="ORF">Desgi_0518</name>
</gene>
<dbReference type="InterPro" id="IPR013983">
    <property type="entry name" value="Ald_Fedxn_OxRdtase_N"/>
</dbReference>
<comment type="similarity">
    <text evidence="2">Belongs to the AOR/FOR family.</text>
</comment>
<dbReference type="AlphaFoldDB" id="R4KKD4"/>
<dbReference type="InterPro" id="IPR036021">
    <property type="entry name" value="Tungsten_al_ferr_oxy-like_C"/>
</dbReference>
<dbReference type="SMART" id="SM00790">
    <property type="entry name" value="AFOR_N"/>
    <property type="match status" value="1"/>
</dbReference>
<proteinExistence type="inferred from homology"/>
<sequence>MKFIRVNTLTNEITEAAAASEYADLGGRGLTSSIISKEVHPRAYALGADNKLVLAPGLLTGTSAPCSGRLSVGAKSPLTGTIKESNVGGLAGQYLAGHGITALIFEGKPEREKCRILVISQNEIKLEDKNSLRGLGNYAVVEELQREYGSQNVILSVGPAGEMGAAVASIAGTDMEGRPSRHAGRGGLGSVLASKGIKAIVIAKPANPFVEAANARQFKESAMEFARSLNESKKALRNYGTAVLVNSVNGVGGLPTRNFSTGHNEEALHFCGERLHELCQERGGATGHPCSRGCAIRCSNVYHDEDGNYVTSGLEFETIVLLGSNCGLNNLDEIAKLDRLCDDLGIDTMEMGVTLGVTMEAGLMPFGDYTMMCEAIESVAKGTQLGKVLGQGATVTGKILGVERVPAVKGQGMSAYDPRALKGTGVTYATSTMGADHTSGNALPGRGGLDCHKPDGQVKLSQELQTMTMVCDMLGICIFVGPLPENMPVMTTLFNSFGDRQAVPEDLMAMANKILSIETRFNHAAGITQNDLPRFFRTEPLPNNNLVFDVDEEELKQINFYC</sequence>
<comment type="cofactor">
    <cofactor evidence="1">
        <name>[4Fe-4S] cluster</name>
        <dbReference type="ChEBI" id="CHEBI:49883"/>
    </cofactor>
</comment>
<dbReference type="eggNOG" id="COG2414">
    <property type="taxonomic scope" value="Bacteria"/>
</dbReference>
<organism evidence="10 11">
    <name type="scientific">Desulfoscipio gibsoniae DSM 7213</name>
    <dbReference type="NCBI Taxonomy" id="767817"/>
    <lineage>
        <taxon>Bacteria</taxon>
        <taxon>Bacillati</taxon>
        <taxon>Bacillota</taxon>
        <taxon>Clostridia</taxon>
        <taxon>Eubacteriales</taxon>
        <taxon>Desulfallaceae</taxon>
        <taxon>Desulfoscipio</taxon>
    </lineage>
</organism>
<dbReference type="OrthoDB" id="9763894at2"/>
<reference evidence="10 11" key="1">
    <citation type="submission" date="2012-01" db="EMBL/GenBank/DDBJ databases">
        <title>Complete sequence of Desulfotomaculum gibsoniae DSM 7213.</title>
        <authorList>
            <consortium name="US DOE Joint Genome Institute"/>
            <person name="Lucas S."/>
            <person name="Han J."/>
            <person name="Lapidus A."/>
            <person name="Cheng J.-F."/>
            <person name="Goodwin L."/>
            <person name="Pitluck S."/>
            <person name="Peters L."/>
            <person name="Ovchinnikova G."/>
            <person name="Teshima H."/>
            <person name="Detter J.C."/>
            <person name="Han C."/>
            <person name="Tapia R."/>
            <person name="Land M."/>
            <person name="Hauser L."/>
            <person name="Kyrpides N."/>
            <person name="Ivanova N."/>
            <person name="Pagani I."/>
            <person name="Parshina S."/>
            <person name="Plugge C."/>
            <person name="Muyzer G."/>
            <person name="Kuever J."/>
            <person name="Ivanova A."/>
            <person name="Nazina T."/>
            <person name="Klenk H.-P."/>
            <person name="Brambilla E."/>
            <person name="Spring S."/>
            <person name="Stams A.F."/>
            <person name="Woyke T."/>
        </authorList>
    </citation>
    <scope>NUCLEOTIDE SEQUENCE [LARGE SCALE GENOMIC DNA]</scope>
    <source>
        <strain evidence="10 11">DSM 7213</strain>
    </source>
</reference>
<dbReference type="Pfam" id="PF02730">
    <property type="entry name" value="AFOR_N"/>
    <property type="match status" value="1"/>
</dbReference>
<dbReference type="Gene3D" id="3.60.9.10">
    <property type="entry name" value="Aldehyde ferredoxin oxidoreductase, N-terminal domain"/>
    <property type="match status" value="1"/>
</dbReference>
<dbReference type="PANTHER" id="PTHR30038">
    <property type="entry name" value="ALDEHYDE FERREDOXIN OXIDOREDUCTASE"/>
    <property type="match status" value="1"/>
</dbReference>
<name>R4KKD4_9FIRM</name>
<dbReference type="InterPro" id="IPR051919">
    <property type="entry name" value="W-dependent_AOR"/>
</dbReference>
<dbReference type="EMBL" id="CP003273">
    <property type="protein sequence ID" value="AGL00086.1"/>
    <property type="molecule type" value="Genomic_DNA"/>
</dbReference>
<evidence type="ECO:0000256" key="5">
    <source>
        <dbReference type="ARBA" id="ARBA00023002"/>
    </source>
</evidence>
<accession>R4KKD4</accession>
<dbReference type="SUPFAM" id="SSF48310">
    <property type="entry name" value="Aldehyde ferredoxin oxidoreductase, C-terminal domains"/>
    <property type="match status" value="1"/>
</dbReference>
<evidence type="ECO:0000313" key="11">
    <source>
        <dbReference type="Proteomes" id="UP000013520"/>
    </source>
</evidence>
<keyword evidence="4" id="KW-0479">Metal-binding</keyword>
<dbReference type="Gene3D" id="1.10.569.10">
    <property type="entry name" value="Aldehyde Ferredoxin Oxidoreductase Protein, subunit A, domain 2"/>
    <property type="match status" value="1"/>
</dbReference>
<dbReference type="HOGENOM" id="CLU_020364_1_0_9"/>
<comment type="cofactor">
    <cofactor evidence="8">
        <name>tungstopterin</name>
        <dbReference type="ChEBI" id="CHEBI:30402"/>
    </cofactor>
</comment>
<dbReference type="InterPro" id="IPR036503">
    <property type="entry name" value="Ald_Fedxn_OxRdtase_N_sf"/>
</dbReference>
<keyword evidence="5" id="KW-0560">Oxidoreductase</keyword>
<evidence type="ECO:0000313" key="10">
    <source>
        <dbReference type="EMBL" id="AGL00086.1"/>
    </source>
</evidence>
<evidence type="ECO:0000256" key="4">
    <source>
        <dbReference type="ARBA" id="ARBA00022723"/>
    </source>
</evidence>
<dbReference type="SUPFAM" id="SSF56228">
    <property type="entry name" value="Aldehyde ferredoxin oxidoreductase, N-terminal domain"/>
    <property type="match status" value="1"/>
</dbReference>
<evidence type="ECO:0000256" key="3">
    <source>
        <dbReference type="ARBA" id="ARBA00022485"/>
    </source>
</evidence>
<dbReference type="Gene3D" id="1.10.599.10">
    <property type="entry name" value="Aldehyde Ferredoxin Oxidoreductase Protein, subunit A, domain 3"/>
    <property type="match status" value="1"/>
</dbReference>
<keyword evidence="6" id="KW-0408">Iron</keyword>
<dbReference type="STRING" id="767817.Desgi_0518"/>
<dbReference type="GO" id="GO:0009055">
    <property type="term" value="F:electron transfer activity"/>
    <property type="evidence" value="ECO:0007669"/>
    <property type="project" value="InterPro"/>
</dbReference>
<dbReference type="PANTHER" id="PTHR30038:SF0">
    <property type="entry name" value="TUNGSTEN-CONTAINING ALDEHYDE FERREDOXIN OXIDOREDUCTASE"/>
    <property type="match status" value="1"/>
</dbReference>
<keyword evidence="3" id="KW-0004">4Fe-4S</keyword>
<keyword evidence="7" id="KW-0411">Iron-sulfur</keyword>
<feature type="domain" description="Aldehyde ferredoxin oxidoreductase N-terminal" evidence="9">
    <location>
        <begin position="1"/>
        <end position="205"/>
    </location>
</feature>
<dbReference type="GO" id="GO:0046872">
    <property type="term" value="F:metal ion binding"/>
    <property type="evidence" value="ECO:0007669"/>
    <property type="project" value="UniProtKB-KW"/>
</dbReference>
<evidence type="ECO:0000256" key="2">
    <source>
        <dbReference type="ARBA" id="ARBA00011032"/>
    </source>
</evidence>
<dbReference type="KEGG" id="dgi:Desgi_0518"/>
<dbReference type="RefSeq" id="WP_006523453.1">
    <property type="nucleotide sequence ID" value="NC_021184.1"/>
</dbReference>
<dbReference type="Pfam" id="PF01314">
    <property type="entry name" value="AFOR_C"/>
    <property type="match status" value="1"/>
</dbReference>
<evidence type="ECO:0000256" key="1">
    <source>
        <dbReference type="ARBA" id="ARBA00001966"/>
    </source>
</evidence>
<dbReference type="InterPro" id="IPR001203">
    <property type="entry name" value="OxRdtase_Ald_Fedxn_C"/>
</dbReference>
<evidence type="ECO:0000256" key="6">
    <source>
        <dbReference type="ARBA" id="ARBA00023004"/>
    </source>
</evidence>
<dbReference type="InterPro" id="IPR013985">
    <property type="entry name" value="Ald_Fedxn_OxRdtase_dom3"/>
</dbReference>
<protein>
    <submittedName>
        <fullName evidence="10">Aldehyde:ferredoxin oxidoreductase</fullName>
    </submittedName>
</protein>
<keyword evidence="11" id="KW-1185">Reference proteome</keyword>
<evidence type="ECO:0000256" key="8">
    <source>
        <dbReference type="ARBA" id="ARBA00049934"/>
    </source>
</evidence>
<dbReference type="GO" id="GO:0051539">
    <property type="term" value="F:4 iron, 4 sulfur cluster binding"/>
    <property type="evidence" value="ECO:0007669"/>
    <property type="project" value="UniProtKB-KW"/>
</dbReference>
<dbReference type="GO" id="GO:0016625">
    <property type="term" value="F:oxidoreductase activity, acting on the aldehyde or oxo group of donors, iron-sulfur protein as acceptor"/>
    <property type="evidence" value="ECO:0007669"/>
    <property type="project" value="InterPro"/>
</dbReference>
<evidence type="ECO:0000259" key="9">
    <source>
        <dbReference type="SMART" id="SM00790"/>
    </source>
</evidence>